<protein>
    <recommendedName>
        <fullName evidence="4">Glutathione peroxidase</fullName>
    </recommendedName>
</protein>
<gene>
    <name evidence="6" type="ORF">A3770_04p35330</name>
</gene>
<reference evidence="6 7" key="1">
    <citation type="submission" date="2018-07" db="EMBL/GenBank/DDBJ databases">
        <title>The complete nuclear genome of the prasinophyte Chloropicon primus (CCMP1205).</title>
        <authorList>
            <person name="Pombert J.-F."/>
            <person name="Otis C."/>
            <person name="Turmel M."/>
            <person name="Lemieux C."/>
        </authorList>
    </citation>
    <scope>NUCLEOTIDE SEQUENCE [LARGE SCALE GENOMIC DNA]</scope>
    <source>
        <strain evidence="6 7">CCMP1205</strain>
    </source>
</reference>
<evidence type="ECO:0000313" key="7">
    <source>
        <dbReference type="Proteomes" id="UP000316726"/>
    </source>
</evidence>
<name>A0A5B8MN25_9CHLO</name>
<dbReference type="PROSITE" id="PS51355">
    <property type="entry name" value="GLUTATHIONE_PEROXID_3"/>
    <property type="match status" value="1"/>
</dbReference>
<dbReference type="Proteomes" id="UP000316726">
    <property type="component" value="Chromosome 4"/>
</dbReference>
<feature type="region of interest" description="Disordered" evidence="5">
    <location>
        <begin position="17"/>
        <end position="52"/>
    </location>
</feature>
<dbReference type="OrthoDB" id="446890at2759"/>
<dbReference type="STRING" id="1764295.A0A5B8MN25"/>
<dbReference type="PANTHER" id="PTHR11592:SF78">
    <property type="entry name" value="GLUTATHIONE PEROXIDASE"/>
    <property type="match status" value="1"/>
</dbReference>
<keyword evidence="7" id="KW-1185">Reference proteome</keyword>
<comment type="similarity">
    <text evidence="1 4">Belongs to the glutathione peroxidase family.</text>
</comment>
<evidence type="ECO:0000256" key="5">
    <source>
        <dbReference type="SAM" id="MobiDB-lite"/>
    </source>
</evidence>
<dbReference type="Gene3D" id="3.40.30.10">
    <property type="entry name" value="Glutaredoxin"/>
    <property type="match status" value="1"/>
</dbReference>
<proteinExistence type="inferred from homology"/>
<evidence type="ECO:0000256" key="4">
    <source>
        <dbReference type="RuleBase" id="RU000499"/>
    </source>
</evidence>
<evidence type="ECO:0000313" key="6">
    <source>
        <dbReference type="EMBL" id="QDZ21015.1"/>
    </source>
</evidence>
<dbReference type="InterPro" id="IPR000889">
    <property type="entry name" value="Glutathione_peroxidase"/>
</dbReference>
<dbReference type="EMBL" id="CP031037">
    <property type="protein sequence ID" value="QDZ21015.1"/>
    <property type="molecule type" value="Genomic_DNA"/>
</dbReference>
<evidence type="ECO:0000256" key="3">
    <source>
        <dbReference type="ARBA" id="ARBA00023002"/>
    </source>
</evidence>
<sequence length="248" mass="27476">MALARVAGRVRVLPRGGEGARDARARAKGCHNRDGKATEAAPGHEHEHEHDTRRGVLLRGGLALGSGLALATGPLGEARAEGKGLYALSAKMYGEEVPLDRQLYETYNKDGFELIGFSCNQFGGQAPGTSQEEREFAWRKFGFEFPVFDKVDVNGFGAHPVYQLLRRDQPTSVPSGGTRPQKKGELEWNYVKFLVNREGKAVKRYKPSFDPLDFEKDLQLVLKGRDPLPEECFLHPGRLVCKVDDQIA</sequence>
<evidence type="ECO:0000256" key="2">
    <source>
        <dbReference type="ARBA" id="ARBA00022559"/>
    </source>
</evidence>
<dbReference type="SUPFAM" id="SSF52833">
    <property type="entry name" value="Thioredoxin-like"/>
    <property type="match status" value="1"/>
</dbReference>
<organism evidence="6 7">
    <name type="scientific">Chloropicon primus</name>
    <dbReference type="NCBI Taxonomy" id="1764295"/>
    <lineage>
        <taxon>Eukaryota</taxon>
        <taxon>Viridiplantae</taxon>
        <taxon>Chlorophyta</taxon>
        <taxon>Chloropicophyceae</taxon>
        <taxon>Chloropicales</taxon>
        <taxon>Chloropicaceae</taxon>
        <taxon>Chloropicon</taxon>
    </lineage>
</organism>
<keyword evidence="3 4" id="KW-0560">Oxidoreductase</keyword>
<dbReference type="Pfam" id="PF00255">
    <property type="entry name" value="GSHPx"/>
    <property type="match status" value="1"/>
</dbReference>
<dbReference type="GO" id="GO:0004601">
    <property type="term" value="F:peroxidase activity"/>
    <property type="evidence" value="ECO:0007669"/>
    <property type="project" value="UniProtKB-KW"/>
</dbReference>
<dbReference type="GO" id="GO:0006979">
    <property type="term" value="P:response to oxidative stress"/>
    <property type="evidence" value="ECO:0007669"/>
    <property type="project" value="InterPro"/>
</dbReference>
<feature type="compositionally biased region" description="Basic and acidic residues" evidence="5">
    <location>
        <begin position="18"/>
        <end position="52"/>
    </location>
</feature>
<dbReference type="PRINTS" id="PR01011">
    <property type="entry name" value="GLUTPROXDASE"/>
</dbReference>
<accession>A0A5B8MN25</accession>
<dbReference type="AlphaFoldDB" id="A0A5B8MN25"/>
<dbReference type="InterPro" id="IPR036249">
    <property type="entry name" value="Thioredoxin-like_sf"/>
</dbReference>
<keyword evidence="2 4" id="KW-0575">Peroxidase</keyword>
<evidence type="ECO:0000256" key="1">
    <source>
        <dbReference type="ARBA" id="ARBA00006926"/>
    </source>
</evidence>
<dbReference type="PANTHER" id="PTHR11592">
    <property type="entry name" value="GLUTATHIONE PEROXIDASE"/>
    <property type="match status" value="1"/>
</dbReference>